<comment type="caution">
    <text evidence="1">The sequence shown here is derived from an EMBL/GenBank/DDBJ whole genome shotgun (WGS) entry which is preliminary data.</text>
</comment>
<proteinExistence type="predicted"/>
<sequence>MCIISKKNYNLKAQCLTVGDDGSAVTLPPTPAAHTEEEPSPQTYPVSTALCIALISSEERCIAAFSVKANLPGSRVSPCPSSSPCPGLYTCVPIQWIFLLPTLTVVSIRTAFSSSHDAASVLGLGLAAACTVVAHAEVMTHLVCDGGSYTHS</sequence>
<gene>
    <name evidence="1" type="ORF">F7725_009868</name>
</gene>
<evidence type="ECO:0000313" key="2">
    <source>
        <dbReference type="Proteomes" id="UP000518266"/>
    </source>
</evidence>
<reference evidence="1 2" key="1">
    <citation type="submission" date="2020-03" db="EMBL/GenBank/DDBJ databases">
        <title>Dissostichus mawsoni Genome sequencing and assembly.</title>
        <authorList>
            <person name="Park H."/>
        </authorList>
    </citation>
    <scope>NUCLEOTIDE SEQUENCE [LARGE SCALE GENOMIC DNA]</scope>
    <source>
        <strain evidence="1">DM0001</strain>
        <tissue evidence="1">Muscle</tissue>
    </source>
</reference>
<dbReference type="EMBL" id="JAAKFY010000022">
    <property type="protein sequence ID" value="KAF3838100.1"/>
    <property type="molecule type" value="Genomic_DNA"/>
</dbReference>
<dbReference type="AlphaFoldDB" id="A0A7J5XM80"/>
<organism evidence="1 2">
    <name type="scientific">Dissostichus mawsoni</name>
    <name type="common">Antarctic cod</name>
    <dbReference type="NCBI Taxonomy" id="36200"/>
    <lineage>
        <taxon>Eukaryota</taxon>
        <taxon>Metazoa</taxon>
        <taxon>Chordata</taxon>
        <taxon>Craniata</taxon>
        <taxon>Vertebrata</taxon>
        <taxon>Euteleostomi</taxon>
        <taxon>Actinopterygii</taxon>
        <taxon>Neopterygii</taxon>
        <taxon>Teleostei</taxon>
        <taxon>Neoteleostei</taxon>
        <taxon>Acanthomorphata</taxon>
        <taxon>Eupercaria</taxon>
        <taxon>Perciformes</taxon>
        <taxon>Notothenioidei</taxon>
        <taxon>Nototheniidae</taxon>
        <taxon>Dissostichus</taxon>
    </lineage>
</organism>
<accession>A0A7J5XM80</accession>
<name>A0A7J5XM80_DISMA</name>
<keyword evidence="2" id="KW-1185">Reference proteome</keyword>
<evidence type="ECO:0000313" key="1">
    <source>
        <dbReference type="EMBL" id="KAF3838100.1"/>
    </source>
</evidence>
<dbReference type="Proteomes" id="UP000518266">
    <property type="component" value="Unassembled WGS sequence"/>
</dbReference>
<protein>
    <submittedName>
        <fullName evidence="1">Uncharacterized protein</fullName>
    </submittedName>
</protein>